<evidence type="ECO:0000313" key="2">
    <source>
        <dbReference type="EMBL" id="SBP88269.1"/>
    </source>
</evidence>
<evidence type="ECO:0000256" key="1">
    <source>
        <dbReference type="SAM" id="MobiDB-lite"/>
    </source>
</evidence>
<dbReference type="Proteomes" id="UP000214566">
    <property type="component" value="Unassembled WGS sequence"/>
</dbReference>
<accession>A0A238D4X7</accession>
<proteinExistence type="predicted"/>
<reference evidence="2 3" key="1">
    <citation type="submission" date="2016-06" db="EMBL/GenBank/DDBJ databases">
        <authorList>
            <person name="Kjaerup R.B."/>
            <person name="Dalgaard T.S."/>
            <person name="Juul-Madsen H.R."/>
        </authorList>
    </citation>
    <scope>NUCLEOTIDE SEQUENCE [LARGE SCALE GENOMIC DNA]</scope>
    <source>
        <strain evidence="2 3">DSM 16361</strain>
    </source>
</reference>
<feature type="compositionally biased region" description="Polar residues" evidence="1">
    <location>
        <begin position="42"/>
        <end position="56"/>
    </location>
</feature>
<protein>
    <submittedName>
        <fullName evidence="2">Uncharacterized protein</fullName>
    </submittedName>
</protein>
<organism evidence="2 3">
    <name type="scientific">Thiomonas delicata</name>
    <name type="common">Thiomonas cuprina</name>
    <dbReference type="NCBI Taxonomy" id="364030"/>
    <lineage>
        <taxon>Bacteria</taxon>
        <taxon>Pseudomonadati</taxon>
        <taxon>Pseudomonadota</taxon>
        <taxon>Betaproteobacteria</taxon>
        <taxon>Burkholderiales</taxon>
        <taxon>Thiomonas</taxon>
    </lineage>
</organism>
<gene>
    <name evidence="2" type="ORF">THIARS_60982</name>
</gene>
<dbReference type="AlphaFoldDB" id="A0A238D4X7"/>
<name>A0A238D4X7_THIDL</name>
<keyword evidence="3" id="KW-1185">Reference proteome</keyword>
<sequence>MPHLELPAAQQPLQRLQPHARAPADLELTKALSNARRDGLDGTTQILRDDPPQSSMKRLPSSFDALPAGVPAPFGRTGGS</sequence>
<feature type="region of interest" description="Disordered" evidence="1">
    <location>
        <begin position="34"/>
        <end position="80"/>
    </location>
</feature>
<dbReference type="EMBL" id="FLMQ01000055">
    <property type="protein sequence ID" value="SBP88269.1"/>
    <property type="molecule type" value="Genomic_DNA"/>
</dbReference>
<evidence type="ECO:0000313" key="3">
    <source>
        <dbReference type="Proteomes" id="UP000214566"/>
    </source>
</evidence>